<dbReference type="SMART" id="SM00031">
    <property type="entry name" value="DED"/>
    <property type="match status" value="2"/>
</dbReference>
<feature type="domain" description="DED" evidence="5">
    <location>
        <begin position="97"/>
        <end position="175"/>
    </location>
</feature>
<evidence type="ECO:0000313" key="8">
    <source>
        <dbReference type="Proteomes" id="UP001066276"/>
    </source>
</evidence>
<dbReference type="PANTHER" id="PTHR48169:SF3">
    <property type="entry name" value="CASP8 AND FADD LIKE APOPTOSIS REGULATOR"/>
    <property type="match status" value="1"/>
</dbReference>
<dbReference type="InterPro" id="IPR029030">
    <property type="entry name" value="Caspase-like_dom_sf"/>
</dbReference>
<dbReference type="PROSITE" id="PS50208">
    <property type="entry name" value="CASPASE_P20"/>
    <property type="match status" value="1"/>
</dbReference>
<evidence type="ECO:0000256" key="3">
    <source>
        <dbReference type="ARBA" id="ARBA00022737"/>
    </source>
</evidence>
<evidence type="ECO:0000256" key="2">
    <source>
        <dbReference type="ARBA" id="ARBA00022703"/>
    </source>
</evidence>
<dbReference type="GO" id="GO:0006915">
    <property type="term" value="P:apoptotic process"/>
    <property type="evidence" value="ECO:0007669"/>
    <property type="project" value="UniProtKB-KW"/>
</dbReference>
<dbReference type="CDD" id="cd08340">
    <property type="entry name" value="DED_c-FLIP_r2"/>
    <property type="match status" value="1"/>
</dbReference>
<dbReference type="SMART" id="SM00115">
    <property type="entry name" value="CASc"/>
    <property type="match status" value="1"/>
</dbReference>
<accession>A0AAV7UFR2</accession>
<feature type="compositionally biased region" description="Polar residues" evidence="4">
    <location>
        <begin position="202"/>
        <end position="211"/>
    </location>
</feature>
<dbReference type="InterPro" id="IPR001309">
    <property type="entry name" value="Pept_C14_p20"/>
</dbReference>
<dbReference type="Pfam" id="PF01335">
    <property type="entry name" value="DED"/>
    <property type="match status" value="1"/>
</dbReference>
<dbReference type="SUPFAM" id="SSF52129">
    <property type="entry name" value="Caspase-like"/>
    <property type="match status" value="1"/>
</dbReference>
<dbReference type="GO" id="GO:0004197">
    <property type="term" value="F:cysteine-type endopeptidase activity"/>
    <property type="evidence" value="ECO:0007669"/>
    <property type="project" value="InterPro"/>
</dbReference>
<dbReference type="Gene3D" id="3.40.50.1460">
    <property type="match status" value="1"/>
</dbReference>
<dbReference type="InterPro" id="IPR011029">
    <property type="entry name" value="DEATH-like_dom_sf"/>
</dbReference>
<gene>
    <name evidence="7" type="ORF">NDU88_003293</name>
</gene>
<dbReference type="Gene3D" id="1.10.533.10">
    <property type="entry name" value="Death Domain, Fas"/>
    <property type="match status" value="2"/>
</dbReference>
<evidence type="ECO:0000256" key="1">
    <source>
        <dbReference type="ARBA" id="ARBA00010134"/>
    </source>
</evidence>
<sequence>MTVPSRLPSSLLYKIEQELDEDEKESIGFACRDVVLDLPTRDVRAILDTLNDNGLLCPLGLAELLYRVKRFDLLKVFLKTTKTAVEAHLVNKSIVSEYRVLMLNISDEMTSEELDSLIFLLRDYVGHGRLAKTKTFLAVAIELEKVNLLAPHKMDLLEKCLKNIHRVDLTKKIQKYKEAGRRVSSLSSPQVASERSGEQKNKPLSVTGTSKSPQRVYVNALKAFPNLNLVDPKHSFEIRSSEMLQQANGAIPCQGAEKIHLSVQESGTSVHQGLDDCYTMQSHPLGMCLIIDCIGNDTEVLRQTFTALHFEVQFCVYVTLDDLIRTVRDMAVTPRHRDYDCFVCVIVSRGSAQEVFGTDKSSHGFLLNNIRNMFTGALCPGLLGKPKLFFIQNYLVVGGSEYSDSLVEVDGNEHGVLAEDGRWHSSGIPNEADIFWSHCKVDSSVLETSHSAPSFYLLCLSQLLREHRARRLHLLDIHTELNRRVYERNTNSDPREHYSLLLQHTLRKKLFLTCN</sequence>
<dbReference type="EMBL" id="JANPWB010000005">
    <property type="protein sequence ID" value="KAJ1186512.1"/>
    <property type="molecule type" value="Genomic_DNA"/>
</dbReference>
<evidence type="ECO:0008006" key="9">
    <source>
        <dbReference type="Google" id="ProtNLM"/>
    </source>
</evidence>
<dbReference type="GO" id="GO:0042981">
    <property type="term" value="P:regulation of apoptotic process"/>
    <property type="evidence" value="ECO:0007669"/>
    <property type="project" value="InterPro"/>
</dbReference>
<evidence type="ECO:0000259" key="5">
    <source>
        <dbReference type="PROSITE" id="PS50168"/>
    </source>
</evidence>
<feature type="domain" description="DED" evidence="5">
    <location>
        <begin position="7"/>
        <end position="79"/>
    </location>
</feature>
<evidence type="ECO:0000256" key="4">
    <source>
        <dbReference type="SAM" id="MobiDB-lite"/>
    </source>
</evidence>
<protein>
    <recommendedName>
        <fullName evidence="9">CASP8 and FADD-like apoptosis regulator</fullName>
    </recommendedName>
</protein>
<comment type="caution">
    <text evidence="7">The sequence shown here is derived from an EMBL/GenBank/DDBJ whole genome shotgun (WGS) entry which is preliminary data.</text>
</comment>
<dbReference type="Proteomes" id="UP001066276">
    <property type="component" value="Chromosome 3_1"/>
</dbReference>
<dbReference type="PROSITE" id="PS50168">
    <property type="entry name" value="DED"/>
    <property type="match status" value="2"/>
</dbReference>
<dbReference type="GO" id="GO:0006508">
    <property type="term" value="P:proteolysis"/>
    <property type="evidence" value="ECO:0007669"/>
    <property type="project" value="InterPro"/>
</dbReference>
<feature type="domain" description="Caspase family p20" evidence="6">
    <location>
        <begin position="297"/>
        <end position="392"/>
    </location>
</feature>
<dbReference type="GO" id="GO:0005737">
    <property type="term" value="C:cytoplasm"/>
    <property type="evidence" value="ECO:0007669"/>
    <property type="project" value="UniProtKB-ARBA"/>
</dbReference>
<dbReference type="FunFam" id="1.10.533.10:FF:000016">
    <property type="entry name" value="CASP8 and FADD-like apoptosis regulator"/>
    <property type="match status" value="1"/>
</dbReference>
<keyword evidence="8" id="KW-1185">Reference proteome</keyword>
<feature type="compositionally biased region" description="Polar residues" evidence="4">
    <location>
        <begin position="184"/>
        <end position="193"/>
    </location>
</feature>
<evidence type="ECO:0000259" key="6">
    <source>
        <dbReference type="PROSITE" id="PS50208"/>
    </source>
</evidence>
<comment type="similarity">
    <text evidence="1">Belongs to the peptidase C14A family.</text>
</comment>
<dbReference type="InterPro" id="IPR015917">
    <property type="entry name" value="Pept_C14A"/>
</dbReference>
<dbReference type="InterPro" id="IPR011600">
    <property type="entry name" value="Pept_C14_caspase"/>
</dbReference>
<keyword evidence="2" id="KW-0053">Apoptosis</keyword>
<dbReference type="PANTHER" id="PTHR48169">
    <property type="entry name" value="DED DOMAIN-CONTAINING PROTEIN"/>
    <property type="match status" value="1"/>
</dbReference>
<evidence type="ECO:0000313" key="7">
    <source>
        <dbReference type="EMBL" id="KAJ1186512.1"/>
    </source>
</evidence>
<proteinExistence type="inferred from homology"/>
<feature type="region of interest" description="Disordered" evidence="4">
    <location>
        <begin position="180"/>
        <end position="211"/>
    </location>
</feature>
<name>A0AAV7UFR2_PLEWA</name>
<dbReference type="SUPFAM" id="SSF47986">
    <property type="entry name" value="DEATH domain"/>
    <property type="match status" value="2"/>
</dbReference>
<reference evidence="7" key="1">
    <citation type="journal article" date="2022" name="bioRxiv">
        <title>Sequencing and chromosome-scale assembly of the giantPleurodeles waltlgenome.</title>
        <authorList>
            <person name="Brown T."/>
            <person name="Elewa A."/>
            <person name="Iarovenko S."/>
            <person name="Subramanian E."/>
            <person name="Araus A.J."/>
            <person name="Petzold A."/>
            <person name="Susuki M."/>
            <person name="Suzuki K.-i.T."/>
            <person name="Hayashi T."/>
            <person name="Toyoda A."/>
            <person name="Oliveira C."/>
            <person name="Osipova E."/>
            <person name="Leigh N.D."/>
            <person name="Simon A."/>
            <person name="Yun M.H."/>
        </authorList>
    </citation>
    <scope>NUCLEOTIDE SEQUENCE</scope>
    <source>
        <strain evidence="7">20211129_DDA</strain>
        <tissue evidence="7">Liver</tissue>
    </source>
</reference>
<keyword evidence="3" id="KW-0677">Repeat</keyword>
<dbReference type="AlphaFoldDB" id="A0AAV7UFR2"/>
<dbReference type="InterPro" id="IPR001875">
    <property type="entry name" value="DED_dom"/>
</dbReference>
<dbReference type="Pfam" id="PF00656">
    <property type="entry name" value="Peptidase_C14"/>
    <property type="match status" value="1"/>
</dbReference>
<organism evidence="7 8">
    <name type="scientific">Pleurodeles waltl</name>
    <name type="common">Iberian ribbed newt</name>
    <dbReference type="NCBI Taxonomy" id="8319"/>
    <lineage>
        <taxon>Eukaryota</taxon>
        <taxon>Metazoa</taxon>
        <taxon>Chordata</taxon>
        <taxon>Craniata</taxon>
        <taxon>Vertebrata</taxon>
        <taxon>Euteleostomi</taxon>
        <taxon>Amphibia</taxon>
        <taxon>Batrachia</taxon>
        <taxon>Caudata</taxon>
        <taxon>Salamandroidea</taxon>
        <taxon>Salamandridae</taxon>
        <taxon>Pleurodelinae</taxon>
        <taxon>Pleurodeles</taxon>
    </lineage>
</organism>